<protein>
    <submittedName>
        <fullName evidence="2">Uncharacterized protein</fullName>
    </submittedName>
</protein>
<evidence type="ECO:0000313" key="3">
    <source>
        <dbReference type="Proteomes" id="UP000254069"/>
    </source>
</evidence>
<accession>A0A380C588</accession>
<dbReference type="RefSeq" id="WP_025886758.1">
    <property type="nucleotide sequence ID" value="NZ_AP024609.1"/>
</dbReference>
<reference evidence="2 3" key="1">
    <citation type="submission" date="2018-06" db="EMBL/GenBank/DDBJ databases">
        <authorList>
            <consortium name="Pathogen Informatics"/>
            <person name="Doyle S."/>
        </authorList>
    </citation>
    <scope>NUCLEOTIDE SEQUENCE [LARGE SCALE GENOMIC DNA]</scope>
    <source>
        <strain evidence="2 3">NCTC10738</strain>
    </source>
</reference>
<dbReference type="AlphaFoldDB" id="A0A1S2AHJ3"/>
<dbReference type="KEGG" id="salg:BS332_15680"/>
<proteinExistence type="predicted"/>
<accession>A0A1S2AHJ3</accession>
<organism evidence="2 3">
    <name type="scientific">Shewanella algae</name>
    <dbReference type="NCBI Taxonomy" id="38313"/>
    <lineage>
        <taxon>Bacteria</taxon>
        <taxon>Pseudomonadati</taxon>
        <taxon>Pseudomonadota</taxon>
        <taxon>Gammaproteobacteria</taxon>
        <taxon>Alteromonadales</taxon>
        <taxon>Shewanellaceae</taxon>
        <taxon>Shewanella</taxon>
    </lineage>
</organism>
<evidence type="ECO:0000313" key="1">
    <source>
        <dbReference type="EMBL" id="BCV44657.1"/>
    </source>
</evidence>
<evidence type="ECO:0000313" key="2">
    <source>
        <dbReference type="EMBL" id="SUJ12526.1"/>
    </source>
</evidence>
<dbReference type="Proteomes" id="UP000825078">
    <property type="component" value="Chromosome"/>
</dbReference>
<dbReference type="EMBL" id="UGYO01000002">
    <property type="protein sequence ID" value="SUJ12526.1"/>
    <property type="molecule type" value="Genomic_DNA"/>
</dbReference>
<reference evidence="1" key="2">
    <citation type="submission" date="2021-05" db="EMBL/GenBank/DDBJ databases">
        <title>Molecular characterization for Shewanella algae harboring chromosomal blaOXA-55-like strains isolated from clinical and environment sample.</title>
        <authorList>
            <person name="Ohama Y."/>
            <person name="Aoki K."/>
            <person name="Harada S."/>
            <person name="Moriya K."/>
            <person name="Ishii Y."/>
            <person name="Tateda K."/>
        </authorList>
    </citation>
    <scope>NUCLEOTIDE SEQUENCE</scope>
    <source>
        <strain evidence="1">TUM17379</strain>
    </source>
</reference>
<sequence>MNHIVDFEARTLATLLASGDILGMRMFMERMQMPLDVQDRLLHQASGLSSFDVEGIAALLEEGGQSLISERLSY</sequence>
<dbReference type="Proteomes" id="UP000254069">
    <property type="component" value="Unassembled WGS sequence"/>
</dbReference>
<gene>
    <name evidence="2" type="ORF">NCTC10738_04395</name>
    <name evidence="1" type="ORF">TUM17379_16750</name>
</gene>
<keyword evidence="3" id="KW-1185">Reference proteome</keyword>
<name>A0A1S2AHJ3_9GAMM</name>
<dbReference type="EMBL" id="AP024613">
    <property type="protein sequence ID" value="BCV44657.1"/>
    <property type="molecule type" value="Genomic_DNA"/>
</dbReference>